<dbReference type="RefSeq" id="WP_377183209.1">
    <property type="nucleotide sequence ID" value="NZ_JBHUPD010000001.1"/>
</dbReference>
<reference evidence="2" key="1">
    <citation type="journal article" date="2019" name="Int. J. Syst. Evol. Microbiol.">
        <title>The Global Catalogue of Microorganisms (GCM) 10K type strain sequencing project: providing services to taxonomists for standard genome sequencing and annotation.</title>
        <authorList>
            <consortium name="The Broad Institute Genomics Platform"/>
            <consortium name="The Broad Institute Genome Sequencing Center for Infectious Disease"/>
            <person name="Wu L."/>
            <person name="Ma J."/>
        </authorList>
    </citation>
    <scope>NUCLEOTIDE SEQUENCE [LARGE SCALE GENOMIC DNA]</scope>
    <source>
        <strain evidence="2">KCTC 22437</strain>
    </source>
</reference>
<keyword evidence="2" id="KW-1185">Reference proteome</keyword>
<comment type="caution">
    <text evidence="1">The sequence shown here is derived from an EMBL/GenBank/DDBJ whole genome shotgun (WGS) entry which is preliminary data.</text>
</comment>
<evidence type="ECO:0000313" key="2">
    <source>
        <dbReference type="Proteomes" id="UP001597557"/>
    </source>
</evidence>
<evidence type="ECO:0000313" key="1">
    <source>
        <dbReference type="EMBL" id="MFD2871988.1"/>
    </source>
</evidence>
<sequence length="61" mass="6575">MNDLCGNITYGFGAFNSGDATVRVVATDVNMVNTKVYHPFIVQTVTSGIVQYDAPAITITY</sequence>
<dbReference type="EMBL" id="JBHUPD010000001">
    <property type="protein sequence ID" value="MFD2871988.1"/>
    <property type="molecule type" value="Genomic_DNA"/>
</dbReference>
<gene>
    <name evidence="1" type="ORF">ACFS5N_05880</name>
</gene>
<protein>
    <submittedName>
        <fullName evidence="1">Uncharacterized protein</fullName>
    </submittedName>
</protein>
<proteinExistence type="predicted"/>
<dbReference type="Proteomes" id="UP001597557">
    <property type="component" value="Unassembled WGS sequence"/>
</dbReference>
<organism evidence="1 2">
    <name type="scientific">Mucilaginibacter ximonensis</name>
    <dbReference type="NCBI Taxonomy" id="538021"/>
    <lineage>
        <taxon>Bacteria</taxon>
        <taxon>Pseudomonadati</taxon>
        <taxon>Bacteroidota</taxon>
        <taxon>Sphingobacteriia</taxon>
        <taxon>Sphingobacteriales</taxon>
        <taxon>Sphingobacteriaceae</taxon>
        <taxon>Mucilaginibacter</taxon>
    </lineage>
</organism>
<accession>A0ABW5Y9K2</accession>
<name>A0ABW5Y9K2_9SPHI</name>